<name>A0A2W1ELZ2_9PLEO</name>
<keyword evidence="1" id="KW-0732">Signal</keyword>
<sequence>MINHTLALILTLATNLEDIQVQARRENNGSLVSTLLQYYRTAEEVASRNSYPFCKLKNLVSWSSKFERRDHWIEPAPAFSWIPMPVKADTCSLHGLNMTWIEYPVLKENLYHPSLKWLISVPTFTYITAMHPGFTPMLRVFEMNECNSDTMDFLDMFGSVYFRNLEILRLTKLGLSHTRWYRGIRMNWSNFGRFLGKSPPKLKMLQVSISWDLPGYFWYARERPRDLEVSAGALNEILNLNHLTMDIGMLVHSFAENACDELLKLPVTVLPQCLEHFTITNVNLGFLRRVVAAYTASERRNVFGQLMTGLPHCHYFTVETYRKPSDWTVEALKLIGIDLYKSGVELALWVRQDNGEIEKNDRLV</sequence>
<feature type="chain" id="PRO_5042700999" evidence="1">
    <location>
        <begin position="24"/>
        <end position="364"/>
    </location>
</feature>
<proteinExistence type="predicted"/>
<keyword evidence="5" id="KW-1185">Reference proteome</keyword>
<accession>A0A2W1ELZ2</accession>
<feature type="signal peptide" evidence="1">
    <location>
        <begin position="1"/>
        <end position="23"/>
    </location>
</feature>
<comment type="caution">
    <text evidence="2">The sequence shown here is derived from an EMBL/GenBank/DDBJ whole genome shotgun (WGS) entry which is preliminary data.</text>
</comment>
<reference evidence="3" key="2">
    <citation type="submission" date="2021-05" db="EMBL/GenBank/DDBJ databases">
        <authorList>
            <person name="Moolhuijzen P.M."/>
            <person name="Moffat C.S."/>
        </authorList>
    </citation>
    <scope>NUCLEOTIDE SEQUENCE</scope>
    <source>
        <strain evidence="3">86-124</strain>
    </source>
</reference>
<evidence type="ECO:0000313" key="5">
    <source>
        <dbReference type="Proteomes" id="UP000249757"/>
    </source>
</evidence>
<reference evidence="2" key="1">
    <citation type="journal article" date="2018" name="BMC Genomics">
        <title>Comparative genomics of the wheat fungal pathogen Pyrenophora tritici-repentis reveals chromosomal variations and genome plasticity.</title>
        <authorList>
            <person name="Moolhuijzen P."/>
            <person name="See P.T."/>
            <person name="Hane J.K."/>
            <person name="Shi G."/>
            <person name="Liu Z."/>
            <person name="Oliver R.P."/>
            <person name="Moffat C.S."/>
        </authorList>
    </citation>
    <scope>NUCLEOTIDE SEQUENCE [LARGE SCALE GENOMIC DNA]</scope>
    <source>
        <strain evidence="2">M4</strain>
    </source>
</reference>
<evidence type="ECO:0000313" key="3">
    <source>
        <dbReference type="EMBL" id="KAI1511141.1"/>
    </source>
</evidence>
<dbReference type="OrthoDB" id="10598183at2759"/>
<organism evidence="2 4">
    <name type="scientific">Pyrenophora tritici-repentis</name>
    <dbReference type="NCBI Taxonomy" id="45151"/>
    <lineage>
        <taxon>Eukaryota</taxon>
        <taxon>Fungi</taxon>
        <taxon>Dikarya</taxon>
        <taxon>Ascomycota</taxon>
        <taxon>Pezizomycotina</taxon>
        <taxon>Dothideomycetes</taxon>
        <taxon>Pleosporomycetidae</taxon>
        <taxon>Pleosporales</taxon>
        <taxon>Pleosporineae</taxon>
        <taxon>Pleosporaceae</taxon>
        <taxon>Pyrenophora</taxon>
    </lineage>
</organism>
<gene>
    <name evidence="3" type="ORF">Ptr86124_009545</name>
    <name evidence="2" type="ORF">PtrM4_041990</name>
</gene>
<dbReference type="Proteomes" id="UP000249757">
    <property type="component" value="Unassembled WGS sequence"/>
</dbReference>
<dbReference type="EMBL" id="NRDI02000014">
    <property type="protein sequence ID" value="KAI1511141.1"/>
    <property type="molecule type" value="Genomic_DNA"/>
</dbReference>
<dbReference type="EMBL" id="NQIK02000010">
    <property type="protein sequence ID" value="KAF7564765.1"/>
    <property type="molecule type" value="Genomic_DNA"/>
</dbReference>
<reference evidence="3" key="3">
    <citation type="journal article" date="2022" name="bioRxiv">
        <title>A global pangenome for the wheat fungal pathogen Pyrenophora tritici-repentis and prediction of effector protein structural homology.</title>
        <authorList>
            <person name="Moolhuijzen P."/>
            <person name="See P.T."/>
            <person name="Shi G."/>
            <person name="Powell H.R."/>
            <person name="Cockram J."/>
            <person name="Jorgensen L.N."/>
            <person name="Benslimane H."/>
            <person name="Strelkov S.E."/>
            <person name="Turner J."/>
            <person name="Liu Z."/>
            <person name="Moffat C.S."/>
        </authorList>
    </citation>
    <scope>NUCLEOTIDE SEQUENCE</scope>
    <source>
        <strain evidence="3">86-124</strain>
    </source>
</reference>
<dbReference type="Proteomes" id="UP000245464">
    <property type="component" value="Chromosome 10"/>
</dbReference>
<dbReference type="AlphaFoldDB" id="A0A2W1ELZ2"/>
<evidence type="ECO:0000313" key="2">
    <source>
        <dbReference type="EMBL" id="KAF7564765.1"/>
    </source>
</evidence>
<evidence type="ECO:0000256" key="1">
    <source>
        <dbReference type="SAM" id="SignalP"/>
    </source>
</evidence>
<reference evidence="5" key="4">
    <citation type="journal article" date="2022" name="Microb. Genom.">
        <title>A global pangenome for the wheat fungal pathogen Pyrenophora tritici-repentis and prediction of effector protein structural homology.</title>
        <authorList>
            <person name="Moolhuijzen P.M."/>
            <person name="See P.T."/>
            <person name="Shi G."/>
            <person name="Powell H.R."/>
            <person name="Cockram J."/>
            <person name="Jorgensen L.N."/>
            <person name="Benslimane H."/>
            <person name="Strelkov S.E."/>
            <person name="Turner J."/>
            <person name="Liu Z."/>
            <person name="Moffat C.S."/>
        </authorList>
    </citation>
    <scope>NUCLEOTIDE SEQUENCE [LARGE SCALE GENOMIC DNA]</scope>
</reference>
<evidence type="ECO:0000313" key="4">
    <source>
        <dbReference type="Proteomes" id="UP000245464"/>
    </source>
</evidence>
<protein>
    <submittedName>
        <fullName evidence="2">Uncharacterized protein</fullName>
    </submittedName>
</protein>